<keyword evidence="4" id="KW-1185">Reference proteome</keyword>
<organism evidence="3 4">
    <name type="scientific">Halteria grandinella</name>
    <dbReference type="NCBI Taxonomy" id="5974"/>
    <lineage>
        <taxon>Eukaryota</taxon>
        <taxon>Sar</taxon>
        <taxon>Alveolata</taxon>
        <taxon>Ciliophora</taxon>
        <taxon>Intramacronucleata</taxon>
        <taxon>Spirotrichea</taxon>
        <taxon>Stichotrichia</taxon>
        <taxon>Sporadotrichida</taxon>
        <taxon>Halteriidae</taxon>
        <taxon>Halteria</taxon>
    </lineage>
</organism>
<evidence type="ECO:0000313" key="3">
    <source>
        <dbReference type="EMBL" id="TNV74582.1"/>
    </source>
</evidence>
<evidence type="ECO:0000313" key="4">
    <source>
        <dbReference type="Proteomes" id="UP000785679"/>
    </source>
</evidence>
<sequence>MEKDDALKIMMLKAEQQINTIHFLNKSLELSNNEKQELRMQVRIYRLIKLLSLNNDNLILRREKDSLSFQAQQLQNQIDHLQQQDQKIAQTSEKNSSDQQNSKLTPSYLFLQQEYQKVMEDNSQLKIILQELRNSLQSEQLLNQSLKFENEKQMTDIKHYQDIIKYKEKHLLNLELQLKCQQEAYQEQIDSLSSKLFFQKQNLLQQPQFLQDNHPESTLIQQYQEKYELIKLEYEKLLQQLNNEPVNLQQTLVNFNRKGLK</sequence>
<dbReference type="OrthoDB" id="305258at2759"/>
<accession>A0A8J8SXL4</accession>
<name>A0A8J8SXL4_HALGN</name>
<gene>
    <name evidence="3" type="ORF">FGO68_gene4117</name>
</gene>
<dbReference type="AlphaFoldDB" id="A0A8J8SXL4"/>
<dbReference type="EMBL" id="RRYP01016819">
    <property type="protein sequence ID" value="TNV74582.1"/>
    <property type="molecule type" value="Genomic_DNA"/>
</dbReference>
<comment type="caution">
    <text evidence="3">The sequence shown here is derived from an EMBL/GenBank/DDBJ whole genome shotgun (WGS) entry which is preliminary data.</text>
</comment>
<protein>
    <submittedName>
        <fullName evidence="3">Uncharacterized protein</fullName>
    </submittedName>
</protein>
<feature type="region of interest" description="Disordered" evidence="2">
    <location>
        <begin position="82"/>
        <end position="102"/>
    </location>
</feature>
<evidence type="ECO:0000256" key="2">
    <source>
        <dbReference type="SAM" id="MobiDB-lite"/>
    </source>
</evidence>
<keyword evidence="1" id="KW-0175">Coiled coil</keyword>
<feature type="compositionally biased region" description="Polar residues" evidence="2">
    <location>
        <begin position="87"/>
        <end position="102"/>
    </location>
</feature>
<dbReference type="Proteomes" id="UP000785679">
    <property type="component" value="Unassembled WGS sequence"/>
</dbReference>
<feature type="coiled-coil region" evidence="1">
    <location>
        <begin position="115"/>
        <end position="149"/>
    </location>
</feature>
<evidence type="ECO:0000256" key="1">
    <source>
        <dbReference type="SAM" id="Coils"/>
    </source>
</evidence>
<reference evidence="3" key="1">
    <citation type="submission" date="2019-06" db="EMBL/GenBank/DDBJ databases">
        <authorList>
            <person name="Zheng W."/>
        </authorList>
    </citation>
    <scope>NUCLEOTIDE SEQUENCE</scope>
    <source>
        <strain evidence="3">QDHG01</strain>
    </source>
</reference>
<proteinExistence type="predicted"/>